<dbReference type="GO" id="GO:0102559">
    <property type="term" value="F:peptide chain release factor N(5)-glutamine methyltransferase activity"/>
    <property type="evidence" value="ECO:0007669"/>
    <property type="project" value="UniProtKB-EC"/>
</dbReference>
<feature type="domain" description="Methyltransferase small" evidence="7">
    <location>
        <begin position="121"/>
        <end position="216"/>
    </location>
</feature>
<evidence type="ECO:0000256" key="2">
    <source>
        <dbReference type="ARBA" id="ARBA00022603"/>
    </source>
</evidence>
<dbReference type="EMBL" id="MU253808">
    <property type="protein sequence ID" value="KAG9246337.1"/>
    <property type="molecule type" value="Genomic_DNA"/>
</dbReference>
<dbReference type="InterPro" id="IPR002052">
    <property type="entry name" value="DNA_methylase_N6_adenine_CS"/>
</dbReference>
<reference evidence="8" key="1">
    <citation type="journal article" date="2021" name="IMA Fungus">
        <title>Genomic characterization of three marine fungi, including Emericellopsis atlantica sp. nov. with signatures of a generalist lifestyle and marine biomass degradation.</title>
        <authorList>
            <person name="Hagestad O.C."/>
            <person name="Hou L."/>
            <person name="Andersen J.H."/>
            <person name="Hansen E.H."/>
            <person name="Altermark B."/>
            <person name="Li C."/>
            <person name="Kuhnert E."/>
            <person name="Cox R.J."/>
            <person name="Crous P.W."/>
            <person name="Spatafora J.W."/>
            <person name="Lail K."/>
            <person name="Amirebrahimi M."/>
            <person name="Lipzen A."/>
            <person name="Pangilinan J."/>
            <person name="Andreopoulos W."/>
            <person name="Hayes R.D."/>
            <person name="Ng V."/>
            <person name="Grigoriev I.V."/>
            <person name="Jackson S.A."/>
            <person name="Sutton T.D.S."/>
            <person name="Dobson A.D.W."/>
            <person name="Rama T."/>
        </authorList>
    </citation>
    <scope>NUCLEOTIDE SEQUENCE</scope>
    <source>
        <strain evidence="8">TRa3180A</strain>
    </source>
</reference>
<comment type="catalytic activity">
    <reaction evidence="5">
        <text>L-glutaminyl-[peptide chain release factor] + S-adenosyl-L-methionine = N(5)-methyl-L-glutaminyl-[peptide chain release factor] + S-adenosyl-L-homocysteine + H(+)</text>
        <dbReference type="Rhea" id="RHEA:42896"/>
        <dbReference type="Rhea" id="RHEA-COMP:10271"/>
        <dbReference type="Rhea" id="RHEA-COMP:10272"/>
        <dbReference type="ChEBI" id="CHEBI:15378"/>
        <dbReference type="ChEBI" id="CHEBI:30011"/>
        <dbReference type="ChEBI" id="CHEBI:57856"/>
        <dbReference type="ChEBI" id="CHEBI:59789"/>
        <dbReference type="ChEBI" id="CHEBI:61891"/>
        <dbReference type="EC" id="2.1.1.297"/>
    </reaction>
</comment>
<dbReference type="PANTHER" id="PTHR18895">
    <property type="entry name" value="HEMK METHYLTRANSFERASE"/>
    <property type="match status" value="1"/>
</dbReference>
<sequence>MPRLQHALLLQAYALSPLLPLLLRVTRDLPSALNELRWLRSHVINAIPKQSLHRQHATLVKLCRRRQAAEPLQYILGSQPFGELDIRCRKGVLIPRLETEAYSQHLAEQALESKSWNGLKRKLRVLDLCSGSGCISLLLLHLLRRRMGGVDVVGWDISKQALALSNENVRHSLGPEDRGHVRYEDRDVLASTEKDMHNAEAFDIIICNPPYIHTEDSSVSRSVRKWEPGLALFPASQATGPYQSSEALSVVCAVEDIFYERVLKLATAHDVEKIVLMEVGSKEQAIRVVQLAAMFLPQATLEIWRDAPDQISESYEVASILVDDQNYSVKGSGLFRAVVARCNQHQNPS</sequence>
<dbReference type="PANTHER" id="PTHR18895:SF74">
    <property type="entry name" value="MTRF1L RELEASE FACTOR GLUTAMINE METHYLTRANSFERASE"/>
    <property type="match status" value="1"/>
</dbReference>
<dbReference type="CDD" id="cd02440">
    <property type="entry name" value="AdoMet_MTases"/>
    <property type="match status" value="1"/>
</dbReference>
<dbReference type="GO" id="GO:0003676">
    <property type="term" value="F:nucleic acid binding"/>
    <property type="evidence" value="ECO:0007669"/>
    <property type="project" value="InterPro"/>
</dbReference>
<keyword evidence="2 8" id="KW-0489">Methyltransferase</keyword>
<dbReference type="GO" id="GO:0005739">
    <property type="term" value="C:mitochondrion"/>
    <property type="evidence" value="ECO:0007669"/>
    <property type="project" value="TreeGrafter"/>
</dbReference>
<keyword evidence="9" id="KW-1185">Reference proteome</keyword>
<keyword evidence="6" id="KW-0732">Signal</keyword>
<feature type="chain" id="PRO_5040115947" description="peptide chain release factor N(5)-glutamine methyltransferase" evidence="6">
    <location>
        <begin position="21"/>
        <end position="349"/>
    </location>
</feature>
<keyword evidence="4" id="KW-0949">S-adenosyl-L-methionine</keyword>
<dbReference type="Pfam" id="PF05175">
    <property type="entry name" value="MTS"/>
    <property type="match status" value="1"/>
</dbReference>
<evidence type="ECO:0000256" key="4">
    <source>
        <dbReference type="ARBA" id="ARBA00022691"/>
    </source>
</evidence>
<accession>A0A9P7Z6Q2</accession>
<dbReference type="SUPFAM" id="SSF53335">
    <property type="entry name" value="S-adenosyl-L-methionine-dependent methyltransferases"/>
    <property type="match status" value="1"/>
</dbReference>
<dbReference type="InterPro" id="IPR004556">
    <property type="entry name" value="HemK-like"/>
</dbReference>
<evidence type="ECO:0000256" key="5">
    <source>
        <dbReference type="ARBA" id="ARBA00048391"/>
    </source>
</evidence>
<dbReference type="InterPro" id="IPR007848">
    <property type="entry name" value="Small_mtfrase_dom"/>
</dbReference>
<dbReference type="AlphaFoldDB" id="A0A9P7Z6Q2"/>
<feature type="signal peptide" evidence="6">
    <location>
        <begin position="1"/>
        <end position="20"/>
    </location>
</feature>
<name>A0A9P7Z6Q2_9HELO</name>
<keyword evidence="3" id="KW-0808">Transferase</keyword>
<evidence type="ECO:0000256" key="1">
    <source>
        <dbReference type="ARBA" id="ARBA00012771"/>
    </source>
</evidence>
<dbReference type="PROSITE" id="PS00092">
    <property type="entry name" value="N6_MTASE"/>
    <property type="match status" value="1"/>
</dbReference>
<evidence type="ECO:0000259" key="7">
    <source>
        <dbReference type="Pfam" id="PF05175"/>
    </source>
</evidence>
<evidence type="ECO:0000256" key="3">
    <source>
        <dbReference type="ARBA" id="ARBA00022679"/>
    </source>
</evidence>
<dbReference type="InterPro" id="IPR029063">
    <property type="entry name" value="SAM-dependent_MTases_sf"/>
</dbReference>
<dbReference type="Gene3D" id="1.10.8.10">
    <property type="entry name" value="DNA helicase RuvA subunit, C-terminal domain"/>
    <property type="match status" value="1"/>
</dbReference>
<evidence type="ECO:0000313" key="9">
    <source>
        <dbReference type="Proteomes" id="UP000887226"/>
    </source>
</evidence>
<dbReference type="Proteomes" id="UP000887226">
    <property type="component" value="Unassembled WGS sequence"/>
</dbReference>
<gene>
    <name evidence="8" type="ORF">BJ878DRAFT_456463</name>
</gene>
<comment type="caution">
    <text evidence="8">The sequence shown here is derived from an EMBL/GenBank/DDBJ whole genome shotgun (WGS) entry which is preliminary data.</text>
</comment>
<evidence type="ECO:0000313" key="8">
    <source>
        <dbReference type="EMBL" id="KAG9246337.1"/>
    </source>
</evidence>
<evidence type="ECO:0000256" key="6">
    <source>
        <dbReference type="SAM" id="SignalP"/>
    </source>
</evidence>
<dbReference type="Gene3D" id="3.40.50.150">
    <property type="entry name" value="Vaccinia Virus protein VP39"/>
    <property type="match status" value="1"/>
</dbReference>
<dbReference type="GO" id="GO:0032259">
    <property type="term" value="P:methylation"/>
    <property type="evidence" value="ECO:0007669"/>
    <property type="project" value="UniProtKB-KW"/>
</dbReference>
<dbReference type="InterPro" id="IPR050320">
    <property type="entry name" value="N5-glutamine_MTase"/>
</dbReference>
<dbReference type="EC" id="2.1.1.297" evidence="1"/>
<proteinExistence type="predicted"/>
<protein>
    <recommendedName>
        <fullName evidence="1">peptide chain release factor N(5)-glutamine methyltransferase</fullName>
        <ecNumber evidence="1">2.1.1.297</ecNumber>
    </recommendedName>
</protein>
<dbReference type="NCBIfam" id="TIGR00536">
    <property type="entry name" value="hemK_fam"/>
    <property type="match status" value="1"/>
</dbReference>
<organism evidence="8 9">
    <name type="scientific">Calycina marina</name>
    <dbReference type="NCBI Taxonomy" id="1763456"/>
    <lineage>
        <taxon>Eukaryota</taxon>
        <taxon>Fungi</taxon>
        <taxon>Dikarya</taxon>
        <taxon>Ascomycota</taxon>
        <taxon>Pezizomycotina</taxon>
        <taxon>Leotiomycetes</taxon>
        <taxon>Helotiales</taxon>
        <taxon>Pezizellaceae</taxon>
        <taxon>Calycina</taxon>
    </lineage>
</organism>
<dbReference type="OrthoDB" id="269872at2759"/>